<evidence type="ECO:0000256" key="1">
    <source>
        <dbReference type="SAM" id="MobiDB-lite"/>
    </source>
</evidence>
<feature type="compositionally biased region" description="Low complexity" evidence="1">
    <location>
        <begin position="382"/>
        <end position="393"/>
    </location>
</feature>
<gene>
    <name evidence="3" type="ORF">Q8A49_00290</name>
</gene>
<keyword evidence="2" id="KW-0472">Membrane</keyword>
<evidence type="ECO:0000313" key="3">
    <source>
        <dbReference type="EMBL" id="MEE2048934.1"/>
    </source>
</evidence>
<keyword evidence="2" id="KW-0812">Transmembrane</keyword>
<protein>
    <submittedName>
        <fullName evidence="3">Uncharacterized protein</fullName>
    </submittedName>
</protein>
<comment type="caution">
    <text evidence="3">The sequence shown here is derived from an EMBL/GenBank/DDBJ whole genome shotgun (WGS) entry which is preliminary data.</text>
</comment>
<keyword evidence="2" id="KW-1133">Transmembrane helix</keyword>
<evidence type="ECO:0000313" key="4">
    <source>
        <dbReference type="Proteomes" id="UP001348641"/>
    </source>
</evidence>
<name>A0ABU7KI06_9ACTN</name>
<feature type="region of interest" description="Disordered" evidence="1">
    <location>
        <begin position="319"/>
        <end position="503"/>
    </location>
</feature>
<feature type="compositionally biased region" description="Low complexity" evidence="1">
    <location>
        <begin position="350"/>
        <end position="362"/>
    </location>
</feature>
<dbReference type="Proteomes" id="UP001348641">
    <property type="component" value="Unassembled WGS sequence"/>
</dbReference>
<feature type="region of interest" description="Disordered" evidence="1">
    <location>
        <begin position="234"/>
        <end position="264"/>
    </location>
</feature>
<feature type="transmembrane region" description="Helical" evidence="2">
    <location>
        <begin position="557"/>
        <end position="576"/>
    </location>
</feature>
<feature type="compositionally biased region" description="Basic and acidic residues" evidence="1">
    <location>
        <begin position="395"/>
        <end position="406"/>
    </location>
</feature>
<accession>A0ABU7KI06</accession>
<evidence type="ECO:0000256" key="2">
    <source>
        <dbReference type="SAM" id="Phobius"/>
    </source>
</evidence>
<proteinExistence type="predicted"/>
<dbReference type="RefSeq" id="WP_330156244.1">
    <property type="nucleotide sequence ID" value="NZ_BAAAJA010000006.1"/>
</dbReference>
<sequence length="578" mass="61197">MTAEQGAGGTGREPLERISFGYRRQGLLGSGIGPVGTSLSDSAEGYMRLVTWRDRLDGVVAPELPPEHTAPSYWYRRFQDGQGVLLRRLPEPAPSDRRGSRAQAVVGDDLNAPRALLVALEAVPELSAWLSEPWDSERGWACTAPALVPGSFSDLPERLEREAAAQAGLAPLVARLLQAPGSPVDVVVPAGAPAPDERTRLLLLWGAYVVLRDVVGTERKPRGGRSDWSFSTYEPWPERGTAPTRPKIAFRPPGPAAGQGSGTALDVLSGGDGSFHHDLARWLVGHLEAGTLLEATEGLQEDRTSEHARVLEILDGRMRRSSARPSRWGSAPWGDPPRFSPRAMEDALRPTGPASPDASAGPAEPPERTAGAGRVPEEHPGAARPGAPRAGAVERGGRPQEDHGDPGRPAPGEPDRGPRRGPPPSHRAGHRAPPLPRSSSLPEGAPDPVPGSPGTRGPRVPPADRGRGPSPRPDADPAPGSVVPSLGRPGRPEPAATPADRVPEELLRLLDELGRTRDPDRISDLATQIVEHRYPGFGRRLVVRGAAAGGWEVRPGLVAALIVQLLLVLIAVAVFTGS</sequence>
<reference evidence="3 4" key="1">
    <citation type="submission" date="2023-07" db="EMBL/GenBank/DDBJ databases">
        <authorList>
            <person name="Girao M."/>
            <person name="Carvalho M.F."/>
        </authorList>
    </citation>
    <scope>NUCLEOTIDE SEQUENCE [LARGE SCALE GENOMIC DNA]</scope>
    <source>
        <strain evidence="3 4">66/93</strain>
    </source>
</reference>
<dbReference type="EMBL" id="JAUUCC010000001">
    <property type="protein sequence ID" value="MEE2048934.1"/>
    <property type="molecule type" value="Genomic_DNA"/>
</dbReference>
<organism evidence="3 4">
    <name type="scientific">Nocardiopsis tropica</name>
    <dbReference type="NCBI Taxonomy" id="109330"/>
    <lineage>
        <taxon>Bacteria</taxon>
        <taxon>Bacillati</taxon>
        <taxon>Actinomycetota</taxon>
        <taxon>Actinomycetes</taxon>
        <taxon>Streptosporangiales</taxon>
        <taxon>Nocardiopsidaceae</taxon>
        <taxon>Nocardiopsis</taxon>
    </lineage>
</organism>